<dbReference type="PANTHER" id="PTHR33908">
    <property type="entry name" value="MANNOSYLTRANSFERASE YKCB-RELATED"/>
    <property type="match status" value="1"/>
</dbReference>
<dbReference type="GO" id="GO:0009103">
    <property type="term" value="P:lipopolysaccharide biosynthetic process"/>
    <property type="evidence" value="ECO:0007669"/>
    <property type="project" value="UniProtKB-ARBA"/>
</dbReference>
<protein>
    <submittedName>
        <fullName evidence="10">Glycosyltransferase family 39 protein</fullName>
    </submittedName>
</protein>
<dbReference type="PANTHER" id="PTHR33908:SF3">
    <property type="entry name" value="UNDECAPRENYL PHOSPHATE-ALPHA-4-AMINO-4-DEOXY-L-ARABINOSE ARABINOSYL TRANSFERASE"/>
    <property type="match status" value="1"/>
</dbReference>
<feature type="transmembrane region" description="Helical" evidence="8">
    <location>
        <begin position="12"/>
        <end position="33"/>
    </location>
</feature>
<organism evidence="10 11">
    <name type="scientific">Pontimicrobium aquaticum</name>
    <dbReference type="NCBI Taxonomy" id="2565367"/>
    <lineage>
        <taxon>Bacteria</taxon>
        <taxon>Pseudomonadati</taxon>
        <taxon>Bacteroidota</taxon>
        <taxon>Flavobacteriia</taxon>
        <taxon>Flavobacteriales</taxon>
        <taxon>Flavobacteriaceae</taxon>
        <taxon>Pontimicrobium</taxon>
    </lineage>
</organism>
<dbReference type="AlphaFoldDB" id="A0A4U0EP64"/>
<evidence type="ECO:0000256" key="4">
    <source>
        <dbReference type="ARBA" id="ARBA00022679"/>
    </source>
</evidence>
<feature type="transmembrane region" description="Helical" evidence="8">
    <location>
        <begin position="209"/>
        <end position="227"/>
    </location>
</feature>
<feature type="transmembrane region" description="Helical" evidence="8">
    <location>
        <begin position="301"/>
        <end position="319"/>
    </location>
</feature>
<evidence type="ECO:0000313" key="11">
    <source>
        <dbReference type="Proteomes" id="UP000307657"/>
    </source>
</evidence>
<dbReference type="GO" id="GO:0010041">
    <property type="term" value="P:response to iron(III) ion"/>
    <property type="evidence" value="ECO:0007669"/>
    <property type="project" value="TreeGrafter"/>
</dbReference>
<dbReference type="InterPro" id="IPR003342">
    <property type="entry name" value="ArnT-like_N"/>
</dbReference>
<dbReference type="EMBL" id="SUPL01000008">
    <property type="protein sequence ID" value="TJY32874.1"/>
    <property type="molecule type" value="Genomic_DNA"/>
</dbReference>
<accession>A0A4U0EP64</accession>
<keyword evidence="4 10" id="KW-0808">Transferase</keyword>
<evidence type="ECO:0000256" key="8">
    <source>
        <dbReference type="SAM" id="Phobius"/>
    </source>
</evidence>
<dbReference type="RefSeq" id="WP_136844718.1">
    <property type="nucleotide sequence ID" value="NZ_SUPL01000008.1"/>
</dbReference>
<keyword evidence="3" id="KW-0328">Glycosyltransferase</keyword>
<feature type="transmembrane region" description="Helical" evidence="8">
    <location>
        <begin position="268"/>
        <end position="289"/>
    </location>
</feature>
<keyword evidence="11" id="KW-1185">Reference proteome</keyword>
<feature type="transmembrane region" description="Helical" evidence="8">
    <location>
        <begin position="350"/>
        <end position="371"/>
    </location>
</feature>
<dbReference type="Pfam" id="PF02366">
    <property type="entry name" value="PMT"/>
    <property type="match status" value="1"/>
</dbReference>
<feature type="transmembrane region" description="Helical" evidence="8">
    <location>
        <begin position="87"/>
        <end position="108"/>
    </location>
</feature>
<dbReference type="GO" id="GO:0000030">
    <property type="term" value="F:mannosyltransferase activity"/>
    <property type="evidence" value="ECO:0007669"/>
    <property type="project" value="InterPro"/>
</dbReference>
<dbReference type="GO" id="GO:0005886">
    <property type="term" value="C:plasma membrane"/>
    <property type="evidence" value="ECO:0007669"/>
    <property type="project" value="UniProtKB-SubCell"/>
</dbReference>
<comment type="caution">
    <text evidence="10">The sequence shown here is derived from an EMBL/GenBank/DDBJ whole genome shotgun (WGS) entry which is preliminary data.</text>
</comment>
<evidence type="ECO:0000313" key="10">
    <source>
        <dbReference type="EMBL" id="TJY32874.1"/>
    </source>
</evidence>
<dbReference type="GO" id="GO:0016763">
    <property type="term" value="F:pentosyltransferase activity"/>
    <property type="evidence" value="ECO:0007669"/>
    <property type="project" value="TreeGrafter"/>
</dbReference>
<feature type="transmembrane region" description="Helical" evidence="8">
    <location>
        <begin position="128"/>
        <end position="152"/>
    </location>
</feature>
<feature type="transmembrane region" description="Helical" evidence="8">
    <location>
        <begin position="164"/>
        <end position="197"/>
    </location>
</feature>
<proteinExistence type="predicted"/>
<reference evidence="10 11" key="1">
    <citation type="submission" date="2019-04" db="EMBL/GenBank/DDBJ databases">
        <title>Lacinutrix sp. nov., isolated from marine water.</title>
        <authorList>
            <person name="Kim W."/>
        </authorList>
    </citation>
    <scope>NUCLEOTIDE SEQUENCE [LARGE SCALE GENOMIC DNA]</scope>
    <source>
        <strain evidence="10 11">CAU 1491</strain>
    </source>
</reference>
<dbReference type="OrthoDB" id="9792789at2"/>
<gene>
    <name evidence="10" type="ORF">E5167_13635</name>
</gene>
<name>A0A4U0EP64_9FLAO</name>
<evidence type="ECO:0000256" key="7">
    <source>
        <dbReference type="ARBA" id="ARBA00023136"/>
    </source>
</evidence>
<dbReference type="GO" id="GO:0006493">
    <property type="term" value="P:protein O-linked glycosylation"/>
    <property type="evidence" value="ECO:0007669"/>
    <property type="project" value="InterPro"/>
</dbReference>
<keyword evidence="7 8" id="KW-0472">Membrane</keyword>
<feature type="domain" description="ArnT-like N-terminal" evidence="9">
    <location>
        <begin position="33"/>
        <end position="240"/>
    </location>
</feature>
<comment type="subcellular location">
    <subcellularLocation>
        <location evidence="1">Cell membrane</location>
        <topology evidence="1">Multi-pass membrane protein</topology>
    </subcellularLocation>
</comment>
<evidence type="ECO:0000256" key="3">
    <source>
        <dbReference type="ARBA" id="ARBA00022676"/>
    </source>
</evidence>
<evidence type="ECO:0000256" key="6">
    <source>
        <dbReference type="ARBA" id="ARBA00022989"/>
    </source>
</evidence>
<feature type="transmembrane region" description="Helical" evidence="8">
    <location>
        <begin position="325"/>
        <end position="343"/>
    </location>
</feature>
<keyword evidence="6 8" id="KW-1133">Transmembrane helix</keyword>
<evidence type="ECO:0000256" key="2">
    <source>
        <dbReference type="ARBA" id="ARBA00022475"/>
    </source>
</evidence>
<evidence type="ECO:0000256" key="5">
    <source>
        <dbReference type="ARBA" id="ARBA00022692"/>
    </source>
</evidence>
<evidence type="ECO:0000259" key="9">
    <source>
        <dbReference type="Pfam" id="PF02366"/>
    </source>
</evidence>
<evidence type="ECO:0000256" key="1">
    <source>
        <dbReference type="ARBA" id="ARBA00004651"/>
    </source>
</evidence>
<sequence length="474" mass="55183">MLNNTKQQSIYILYSIIVIIILRFILTGLIPLLDKTESRYAEIARLMYETQEWVVLQIDYGVPFWAKPPLSTWMSATSYSVFGVNEIAARLPYFLVCLLLVFILGKFVKKAGKSFYLPAFILLTTPEFLLHAGVVSTDAVLCFSITLIMISFWKSIENNKRNFWNYLFFIALGLGLLSKGPLVLVLTAPPLFIWLIIQKVSIKDIWNKIPWLTGILITIAIALPWYLMAENRSPGFLDYFIVGEHFKRFLVSGWKGDLYGSGHKQPFGMIWVFVFVFSFPWIQFIFIKLWKERRTILKNKWVSFLVLWLLWTPLFFTISKNILHTYTLPITIPLALLMVHYWHEFKNKKLLIMLGSVFPLLVLIATAYISFVNPKIIKDLNTDKYVIDKLMKTEPNTPRFYWGKKTYSSQFYANGHIKVINEASIDSIHNLNDTIIVLIKPKRIKYIPEVYRQKMVAIDSSAKTLIYKLKKQLP</sequence>
<keyword evidence="5 8" id="KW-0812">Transmembrane</keyword>
<dbReference type="Proteomes" id="UP000307657">
    <property type="component" value="Unassembled WGS sequence"/>
</dbReference>
<dbReference type="InterPro" id="IPR050297">
    <property type="entry name" value="LipidA_mod_glycosyltrf_83"/>
</dbReference>
<keyword evidence="2" id="KW-1003">Cell membrane</keyword>